<sequence>MKKTTHNFHLGENGKVALLALGFLCFIMLLSYLYWYA</sequence>
<dbReference type="AlphaFoldDB" id="G8TD87"/>
<proteinExistence type="predicted"/>
<evidence type="ECO:0000313" key="2">
    <source>
        <dbReference type="EMBL" id="AEV99327.1"/>
    </source>
</evidence>
<evidence type="ECO:0000256" key="1">
    <source>
        <dbReference type="SAM" id="Phobius"/>
    </source>
</evidence>
<accession>G8TD87</accession>
<organism evidence="2 3">
    <name type="scientific">Niastella koreensis (strain DSM 17620 / KACC 11465 / NBRC 106392 / GR20-10)</name>
    <dbReference type="NCBI Taxonomy" id="700598"/>
    <lineage>
        <taxon>Bacteria</taxon>
        <taxon>Pseudomonadati</taxon>
        <taxon>Bacteroidota</taxon>
        <taxon>Chitinophagia</taxon>
        <taxon>Chitinophagales</taxon>
        <taxon>Chitinophagaceae</taxon>
        <taxon>Niastella</taxon>
    </lineage>
</organism>
<protein>
    <submittedName>
        <fullName evidence="2">Uncharacterized protein</fullName>
    </submittedName>
</protein>
<feature type="transmembrane region" description="Helical" evidence="1">
    <location>
        <begin position="16"/>
        <end position="35"/>
    </location>
</feature>
<evidence type="ECO:0000313" key="3">
    <source>
        <dbReference type="Proteomes" id="UP000005438"/>
    </source>
</evidence>
<keyword evidence="1" id="KW-1133">Transmembrane helix</keyword>
<dbReference type="EMBL" id="CP003178">
    <property type="protein sequence ID" value="AEV99327.1"/>
    <property type="molecule type" value="Genomic_DNA"/>
</dbReference>
<keyword evidence="1" id="KW-0472">Membrane</keyword>
<reference evidence="2 3" key="1">
    <citation type="submission" date="2011-12" db="EMBL/GenBank/DDBJ databases">
        <title>The complete genome of Niastella koreensis GR20-10.</title>
        <authorList>
            <consortium name="US DOE Joint Genome Institute (JGI-PGF)"/>
            <person name="Lucas S."/>
            <person name="Han J."/>
            <person name="Lapidus A."/>
            <person name="Bruce D."/>
            <person name="Goodwin L."/>
            <person name="Pitluck S."/>
            <person name="Peters L."/>
            <person name="Kyrpides N."/>
            <person name="Mavromatis K."/>
            <person name="Ivanova N."/>
            <person name="Mikhailova N."/>
            <person name="Davenport K."/>
            <person name="Saunders E."/>
            <person name="Detter J.C."/>
            <person name="Tapia R."/>
            <person name="Han C."/>
            <person name="Land M."/>
            <person name="Hauser L."/>
            <person name="Markowitz V."/>
            <person name="Cheng J.-F."/>
            <person name="Hugenholtz P."/>
            <person name="Woyke T."/>
            <person name="Wu D."/>
            <person name="Tindall B."/>
            <person name="Pomrenke H."/>
            <person name="Brambilla E."/>
            <person name="Klenk H.-P."/>
            <person name="Eisen J.A."/>
        </authorList>
    </citation>
    <scope>NUCLEOTIDE SEQUENCE [LARGE SCALE GENOMIC DNA]</scope>
    <source>
        <strain evidence="3">DSM 17620 / KACC 11465 / NBRC 106392 / GR20-10</strain>
    </source>
</reference>
<dbReference type="KEGG" id="nko:Niako_2997"/>
<dbReference type="Proteomes" id="UP000005438">
    <property type="component" value="Chromosome"/>
</dbReference>
<keyword evidence="1" id="KW-0812">Transmembrane</keyword>
<dbReference type="HOGENOM" id="CLU_3346363_0_0_10"/>
<name>G8TD87_NIAKG</name>
<gene>
    <name evidence="2" type="ordered locus">Niako_2997</name>
</gene>